<comment type="caution">
    <text evidence="1">The sequence shown here is derived from an EMBL/GenBank/DDBJ whole genome shotgun (WGS) entry which is preliminary data.</text>
</comment>
<accession>A0A940S4N3</accession>
<protein>
    <submittedName>
        <fullName evidence="1">SGNH/GDSL hydrolase family protein</fullName>
    </submittedName>
</protein>
<dbReference type="AlphaFoldDB" id="A0A940S4N3"/>
<dbReference type="RefSeq" id="WP_209371416.1">
    <property type="nucleotide sequence ID" value="NZ_JAGIZA010000003.1"/>
</dbReference>
<keyword evidence="2" id="KW-1185">Reference proteome</keyword>
<evidence type="ECO:0000313" key="2">
    <source>
        <dbReference type="Proteomes" id="UP000677537"/>
    </source>
</evidence>
<proteinExistence type="predicted"/>
<gene>
    <name evidence="1" type="ORF">J5Y10_05065</name>
</gene>
<keyword evidence="1" id="KW-0378">Hydrolase</keyword>
<organism evidence="1 2">
    <name type="scientific">Roseomonas indoligenes</name>
    <dbReference type="NCBI Taxonomy" id="2820811"/>
    <lineage>
        <taxon>Bacteria</taxon>
        <taxon>Pseudomonadati</taxon>
        <taxon>Pseudomonadota</taxon>
        <taxon>Alphaproteobacteria</taxon>
        <taxon>Acetobacterales</taxon>
        <taxon>Roseomonadaceae</taxon>
        <taxon>Roseomonas</taxon>
    </lineage>
</organism>
<name>A0A940S4N3_9PROT</name>
<dbReference type="Gene3D" id="3.40.50.1110">
    <property type="entry name" value="SGNH hydrolase"/>
    <property type="match status" value="1"/>
</dbReference>
<dbReference type="SUPFAM" id="SSF52266">
    <property type="entry name" value="SGNH hydrolase"/>
    <property type="match status" value="1"/>
</dbReference>
<dbReference type="EMBL" id="JAGIZA010000003">
    <property type="protein sequence ID" value="MBP0492145.1"/>
    <property type="molecule type" value="Genomic_DNA"/>
</dbReference>
<evidence type="ECO:0000313" key="1">
    <source>
        <dbReference type="EMBL" id="MBP0492145.1"/>
    </source>
</evidence>
<reference evidence="1" key="1">
    <citation type="submission" date="2021-03" db="EMBL/GenBank/DDBJ databases">
        <authorList>
            <person name="So Y."/>
        </authorList>
    </citation>
    <scope>NUCLEOTIDE SEQUENCE</scope>
    <source>
        <strain evidence="1">SG15</strain>
    </source>
</reference>
<dbReference type="InterPro" id="IPR036514">
    <property type="entry name" value="SGNH_hydro_sf"/>
</dbReference>
<sequence length="828" mass="85525">MPAVSADLGLLPDPDLVRPRIWIGTSAVAEIQFYDEARREVAVTEEVTFLWRSPFNIVVELAGVAVAGKPGLFRCSYQAPVAGFGWAVRARKGSDAPILDWALFDVVAEPAGGPVPQQSLWLTGPTTAAVSLQGTHLTGATIPDFPTKTAFEPDDLIPAVASGGESVNVTGQAVVDAATAAGAASGAPAVAAAIAVQVPAAVTAQVPPAVTTEVAAKVAPAVSEAVTATLPSIRTDAASAATAAIAPQVQQVVTNTETVVAKAGEVETKRAQVANDAAASAANSTSSNAAAILSQNAATAAIGSNNGVAGDPAHDAMTLKDPLGYWYWRYNITTGKMENLFWSMGPNSEPGVSFKDDAGFVFLKVNAKGFQVRGLTVDPAGNAVIDGTLTAAGSAVATQGTVDAGDAATLSSARTYTDQQIAASGGGGGGTVTAVPSRSLTQFVPRAGVASNTPSTAGVANDFNMWLPLTASDQAEGWTDIVIVDGNFGQNSLAFDGPNDFTSRYAIEYPIGSPPIPLIWENGLRDMTVQPGALARTYPLPIVIPGGASFRLRQYLTVPAGGTWVSSFERLTVAEQGAVEFGTGTDKTLTGTVPTVSATTYAPRTPVSILARPTSALVPSGPRAGKGVAGIFITGDSISEGTGDGNTAAYRAYPARGIAAANFGFSRASRSGNRFTHWDTPSEQYRRLYGSQGCTHAFCNYGTNDLTVGATFSSLQASATLLNSMFRQRGMKLILATLTPRTNATNDGFYDTDTQTTVDTLLAYNDWLRTKPFGNPIFDAASFAANPQNPRFWRTDLGATPPDGLHPTEALHAAIGAGLTAAAPTLFI</sequence>
<dbReference type="GO" id="GO:0016788">
    <property type="term" value="F:hydrolase activity, acting on ester bonds"/>
    <property type="evidence" value="ECO:0007669"/>
    <property type="project" value="UniProtKB-ARBA"/>
</dbReference>
<dbReference type="Proteomes" id="UP000677537">
    <property type="component" value="Unassembled WGS sequence"/>
</dbReference>